<feature type="compositionally biased region" description="Pro residues" evidence="1">
    <location>
        <begin position="46"/>
        <end position="76"/>
    </location>
</feature>
<dbReference type="OrthoDB" id="4264052at2"/>
<evidence type="ECO:0000313" key="4">
    <source>
        <dbReference type="Proteomes" id="UP000326178"/>
    </source>
</evidence>
<feature type="compositionally biased region" description="Pro residues" evidence="1">
    <location>
        <begin position="1"/>
        <end position="38"/>
    </location>
</feature>
<proteinExistence type="predicted"/>
<keyword evidence="4" id="KW-1185">Reference proteome</keyword>
<evidence type="ECO:0000313" key="3">
    <source>
        <dbReference type="EMBL" id="QEU76554.1"/>
    </source>
</evidence>
<dbReference type="KEGG" id="snk:CP967_14750"/>
<protein>
    <recommendedName>
        <fullName evidence="5">Serine/threonine protein kinase</fullName>
    </recommendedName>
</protein>
<name>A0A5J6FMP0_9ACTN</name>
<organism evidence="3 4">
    <name type="scientific">Streptomyces nitrosporeus</name>
    <dbReference type="NCBI Taxonomy" id="28894"/>
    <lineage>
        <taxon>Bacteria</taxon>
        <taxon>Bacillati</taxon>
        <taxon>Actinomycetota</taxon>
        <taxon>Actinomycetes</taxon>
        <taxon>Kitasatosporales</taxon>
        <taxon>Streptomycetaceae</taxon>
        <taxon>Streptomyces</taxon>
    </lineage>
</organism>
<feature type="compositionally biased region" description="Low complexity" evidence="1">
    <location>
        <begin position="112"/>
        <end position="130"/>
    </location>
</feature>
<feature type="region of interest" description="Disordered" evidence="1">
    <location>
        <begin position="1"/>
        <end position="82"/>
    </location>
</feature>
<dbReference type="EMBL" id="CP023702">
    <property type="protein sequence ID" value="QEU76554.1"/>
    <property type="molecule type" value="Genomic_DNA"/>
</dbReference>
<feature type="transmembrane region" description="Helical" evidence="2">
    <location>
        <begin position="84"/>
        <end position="104"/>
    </location>
</feature>
<feature type="region of interest" description="Disordered" evidence="1">
    <location>
        <begin position="102"/>
        <end position="164"/>
    </location>
</feature>
<sequence length="266" mass="27339">MSPPPQAPPQPPQPQVSPPHQVPSQPPQAQTPPQPHPAPQSFQAPQPSPGHQPPQPPPPSPYGAYPPSPPPTPPQGPGKGRKGLIAGAVVVALAVIGGGAWFVVGQGDDDPGAPAAKGGPSASASASPSAPDEPDASGETSGVQPPPEETPSDPVLPSPTGTGLQAVWRASDSTMLALGDAYTDEPTRINAVLSDGAGLECKGRWQKDESGDFLEMALLCEQDGVRVPADDRVGNLRQEGDTLSVEWKKGATGTESYERFRDMDPA</sequence>
<feature type="compositionally biased region" description="Pro residues" evidence="1">
    <location>
        <begin position="144"/>
        <end position="157"/>
    </location>
</feature>
<reference evidence="3 4" key="1">
    <citation type="submission" date="2017-09" db="EMBL/GenBank/DDBJ databases">
        <authorList>
            <person name="Lee N."/>
            <person name="Cho B.-K."/>
        </authorList>
    </citation>
    <scope>NUCLEOTIDE SEQUENCE [LARGE SCALE GENOMIC DNA]</scope>
    <source>
        <strain evidence="3 4">ATCC 12769</strain>
    </source>
</reference>
<accession>A0A5J6FMP0</accession>
<evidence type="ECO:0000256" key="2">
    <source>
        <dbReference type="SAM" id="Phobius"/>
    </source>
</evidence>
<dbReference type="AlphaFoldDB" id="A0A5J6FMP0"/>
<keyword evidence="2" id="KW-0472">Membrane</keyword>
<dbReference type="Proteomes" id="UP000326178">
    <property type="component" value="Chromosome"/>
</dbReference>
<keyword evidence="2" id="KW-1133">Transmembrane helix</keyword>
<keyword evidence="2" id="KW-0812">Transmembrane</keyword>
<evidence type="ECO:0008006" key="5">
    <source>
        <dbReference type="Google" id="ProtNLM"/>
    </source>
</evidence>
<evidence type="ECO:0000256" key="1">
    <source>
        <dbReference type="SAM" id="MobiDB-lite"/>
    </source>
</evidence>
<gene>
    <name evidence="3" type="ORF">CP967_14750</name>
</gene>